<dbReference type="Pfam" id="PF14065">
    <property type="entry name" value="Pvc16_N"/>
    <property type="match status" value="1"/>
</dbReference>
<dbReference type="AlphaFoldDB" id="A0A563VRX4"/>
<proteinExistence type="predicted"/>
<dbReference type="RefSeq" id="WP_144872539.1">
    <property type="nucleotide sequence ID" value="NZ_LR213988.1"/>
</dbReference>
<evidence type="ECO:0000259" key="1">
    <source>
        <dbReference type="Pfam" id="PF14065"/>
    </source>
</evidence>
<sequence>MSNGLAIAAVTAIFKNLLEDGLVQNTALSSMGNVLVTTLPPDQISVGVDGQPQLNLFLYQVSQNRNADLGKSDQSVHHQTSIEKDALPLLAVNLHYVLTAYGNKDFQTEILLGYVMELLHQTPVLSKARIKAALNHIATINRSGLLAQAIESTSVEALTEQLDRVKIASNLFDTEQMSRLWSLFGGSYRPSITYEVSMVLSESQKSLVKSGFNSQVLNRPRIHKVIASPSTNGEIVTGSSLIVYGKNLKGDVTQLRLNGGENLLEPQIVEYNRISFKLPQNLQAGVQKVQVVHQQLYKYKNSKDLEVVSNEQTFVLQHPFIDNNPTMLL</sequence>
<organism evidence="2 3">
    <name type="scientific">Hyella patelloides LEGE 07179</name>
    <dbReference type="NCBI Taxonomy" id="945734"/>
    <lineage>
        <taxon>Bacteria</taxon>
        <taxon>Bacillati</taxon>
        <taxon>Cyanobacteriota</taxon>
        <taxon>Cyanophyceae</taxon>
        <taxon>Pleurocapsales</taxon>
        <taxon>Hyellaceae</taxon>
        <taxon>Hyella</taxon>
    </lineage>
</organism>
<dbReference type="Proteomes" id="UP000320055">
    <property type="component" value="Unassembled WGS sequence"/>
</dbReference>
<name>A0A563VRX4_9CYAN</name>
<reference evidence="2 3" key="1">
    <citation type="submission" date="2019-01" db="EMBL/GenBank/DDBJ databases">
        <authorList>
            <person name="Brito A."/>
        </authorList>
    </citation>
    <scope>NUCLEOTIDE SEQUENCE [LARGE SCALE GENOMIC DNA]</scope>
    <source>
        <strain evidence="2">1</strain>
    </source>
</reference>
<dbReference type="InterPro" id="IPR025351">
    <property type="entry name" value="Pvc16_N"/>
</dbReference>
<dbReference type="OrthoDB" id="527247at2"/>
<evidence type="ECO:0000313" key="3">
    <source>
        <dbReference type="Proteomes" id="UP000320055"/>
    </source>
</evidence>
<dbReference type="EMBL" id="CAACVJ010000163">
    <property type="protein sequence ID" value="VEP14161.1"/>
    <property type="molecule type" value="Genomic_DNA"/>
</dbReference>
<feature type="domain" description="Pvc16 N-terminal" evidence="1">
    <location>
        <begin position="9"/>
        <end position="206"/>
    </location>
</feature>
<keyword evidence="3" id="KW-1185">Reference proteome</keyword>
<evidence type="ECO:0000313" key="2">
    <source>
        <dbReference type="EMBL" id="VEP14161.1"/>
    </source>
</evidence>
<protein>
    <recommendedName>
        <fullName evidence="1">Pvc16 N-terminal domain-containing protein</fullName>
    </recommendedName>
</protein>
<gene>
    <name evidence="2" type="ORF">H1P_2450007</name>
</gene>
<accession>A0A563VRX4</accession>